<sequence>MEKMPNFPEEDELSDLNNQELQDFVKKLTAVANEAKENLKSVKGEVQSLESDIHKSTADREKLLPLVAQTIGLREALCELEKTRAQQQTVSRELERGSTQCSSEEASQQRVLVLEEEMQRELALLQEREASLAKNKENIDRLTTKTKRELTEAQTQSRAVETELLQLKRAASETGSCQSVQEKEDQLLDEFVVRRGILQELRQAASKPLGVGSNISQARP</sequence>
<dbReference type="Proteomes" id="UP001369086">
    <property type="component" value="Unassembled WGS sequence"/>
</dbReference>
<evidence type="ECO:0000256" key="1">
    <source>
        <dbReference type="SAM" id="Coils"/>
    </source>
</evidence>
<keyword evidence="1" id="KW-0175">Coiled coil</keyword>
<evidence type="ECO:0000313" key="2">
    <source>
        <dbReference type="EMBL" id="KAK6484947.1"/>
    </source>
</evidence>
<proteinExistence type="predicted"/>
<comment type="caution">
    <text evidence="2">The sequence shown here is derived from an EMBL/GenBank/DDBJ whole genome shotgun (WGS) entry which is preliminary data.</text>
</comment>
<reference evidence="2 3" key="1">
    <citation type="submission" date="2021-05" db="EMBL/GenBank/DDBJ databases">
        <authorList>
            <person name="Zahm M."/>
            <person name="Klopp C."/>
            <person name="Cabau C."/>
            <person name="Kuhl H."/>
            <person name="Suciu R."/>
            <person name="Ciorpac M."/>
            <person name="Holostenco D."/>
            <person name="Gessner J."/>
            <person name="Wuertz S."/>
            <person name="Hohne C."/>
            <person name="Stock M."/>
            <person name="Gislard M."/>
            <person name="Lluch J."/>
            <person name="Milhes M."/>
            <person name="Lampietro C."/>
            <person name="Lopez Roques C."/>
            <person name="Donnadieu C."/>
            <person name="Du K."/>
            <person name="Schartl M."/>
            <person name="Guiguen Y."/>
        </authorList>
    </citation>
    <scope>NUCLEOTIDE SEQUENCE [LARGE SCALE GENOMIC DNA]</scope>
    <source>
        <strain evidence="2">Hh-F2</strain>
        <tissue evidence="2">Blood</tissue>
    </source>
</reference>
<accession>A0ABR0ZJF8</accession>
<organism evidence="2 3">
    <name type="scientific">Huso huso</name>
    <name type="common">Beluga</name>
    <name type="synonym">Acipenser huso</name>
    <dbReference type="NCBI Taxonomy" id="61971"/>
    <lineage>
        <taxon>Eukaryota</taxon>
        <taxon>Metazoa</taxon>
        <taxon>Chordata</taxon>
        <taxon>Craniata</taxon>
        <taxon>Vertebrata</taxon>
        <taxon>Euteleostomi</taxon>
        <taxon>Actinopterygii</taxon>
        <taxon>Chondrostei</taxon>
        <taxon>Acipenseriformes</taxon>
        <taxon>Acipenseridae</taxon>
        <taxon>Huso</taxon>
    </lineage>
</organism>
<evidence type="ECO:0000313" key="3">
    <source>
        <dbReference type="Proteomes" id="UP001369086"/>
    </source>
</evidence>
<feature type="coiled-coil region" evidence="1">
    <location>
        <begin position="18"/>
        <end position="170"/>
    </location>
</feature>
<name>A0ABR0ZJF8_HUSHU</name>
<dbReference type="EMBL" id="JAHFZB010000010">
    <property type="protein sequence ID" value="KAK6484947.1"/>
    <property type="molecule type" value="Genomic_DNA"/>
</dbReference>
<protein>
    <submittedName>
        <fullName evidence="2">Uncharacterized protein</fullName>
    </submittedName>
</protein>
<gene>
    <name evidence="2" type="ORF">HHUSO_G12838</name>
</gene>
<keyword evidence="3" id="KW-1185">Reference proteome</keyword>